<name>A0A8C9SM46_SCLFO</name>
<dbReference type="SUPFAM" id="SSF57501">
    <property type="entry name" value="Cystine-knot cytokines"/>
    <property type="match status" value="1"/>
</dbReference>
<dbReference type="Gene3D" id="2.10.90.10">
    <property type="entry name" value="Cystine-knot cytokines"/>
    <property type="match status" value="1"/>
</dbReference>
<dbReference type="GO" id="GO:0005125">
    <property type="term" value="F:cytokine activity"/>
    <property type="evidence" value="ECO:0007669"/>
    <property type="project" value="UniProtKB-KW"/>
</dbReference>
<dbReference type="OrthoDB" id="6038945at2759"/>
<evidence type="ECO:0000256" key="3">
    <source>
        <dbReference type="ARBA" id="ARBA00022514"/>
    </source>
</evidence>
<keyword evidence="4" id="KW-0964">Secreted</keyword>
<dbReference type="PRINTS" id="PR01932">
    <property type="entry name" value="INTRLEUKIN17"/>
</dbReference>
<reference evidence="6 7" key="1">
    <citation type="submission" date="2019-04" db="EMBL/GenBank/DDBJ databases">
        <authorList>
            <consortium name="Wellcome Sanger Institute Data Sharing"/>
        </authorList>
    </citation>
    <scope>NUCLEOTIDE SEQUENCE [LARGE SCALE GENOMIC DNA]</scope>
</reference>
<keyword evidence="7" id="KW-1185">Reference proteome</keyword>
<reference evidence="6" key="2">
    <citation type="submission" date="2025-08" db="UniProtKB">
        <authorList>
            <consortium name="Ensembl"/>
        </authorList>
    </citation>
    <scope>IDENTIFICATION</scope>
</reference>
<gene>
    <name evidence="6" type="primary">il17c</name>
</gene>
<comment type="subcellular location">
    <subcellularLocation>
        <location evidence="1">Secreted</location>
    </subcellularLocation>
</comment>
<evidence type="ECO:0000256" key="4">
    <source>
        <dbReference type="ARBA" id="ARBA00022525"/>
    </source>
</evidence>
<dbReference type="InterPro" id="IPR010345">
    <property type="entry name" value="IL-17_fam"/>
</dbReference>
<keyword evidence="3" id="KW-0202">Cytokine</keyword>
<evidence type="ECO:0008006" key="8">
    <source>
        <dbReference type="Google" id="ProtNLM"/>
    </source>
</evidence>
<accession>A0A8C9SM46</accession>
<keyword evidence="5" id="KW-0732">Signal</keyword>
<reference evidence="6" key="3">
    <citation type="submission" date="2025-09" db="UniProtKB">
        <authorList>
            <consortium name="Ensembl"/>
        </authorList>
    </citation>
    <scope>IDENTIFICATION</scope>
</reference>
<dbReference type="GO" id="GO:0006954">
    <property type="term" value="P:inflammatory response"/>
    <property type="evidence" value="ECO:0007669"/>
    <property type="project" value="InterPro"/>
</dbReference>
<proteinExistence type="inferred from homology"/>
<evidence type="ECO:0000256" key="2">
    <source>
        <dbReference type="ARBA" id="ARBA00007236"/>
    </source>
</evidence>
<evidence type="ECO:0000256" key="1">
    <source>
        <dbReference type="ARBA" id="ARBA00004613"/>
    </source>
</evidence>
<dbReference type="GeneTree" id="ENSGT00940000166375"/>
<comment type="similarity">
    <text evidence="2">Belongs to the IL-17 family.</text>
</comment>
<dbReference type="Proteomes" id="UP000694397">
    <property type="component" value="Chromosome 7"/>
</dbReference>
<organism evidence="6 7">
    <name type="scientific">Scleropages formosus</name>
    <name type="common">Asian bonytongue</name>
    <name type="synonym">Osteoglossum formosum</name>
    <dbReference type="NCBI Taxonomy" id="113540"/>
    <lineage>
        <taxon>Eukaryota</taxon>
        <taxon>Metazoa</taxon>
        <taxon>Chordata</taxon>
        <taxon>Craniata</taxon>
        <taxon>Vertebrata</taxon>
        <taxon>Euteleostomi</taxon>
        <taxon>Actinopterygii</taxon>
        <taxon>Neopterygii</taxon>
        <taxon>Teleostei</taxon>
        <taxon>Osteoglossocephala</taxon>
        <taxon>Osteoglossomorpha</taxon>
        <taxon>Osteoglossiformes</taxon>
        <taxon>Osteoglossidae</taxon>
        <taxon>Scleropages</taxon>
    </lineage>
</organism>
<dbReference type="AlphaFoldDB" id="A0A8C9SM46"/>
<dbReference type="InterPro" id="IPR020440">
    <property type="entry name" value="IL-17_chr"/>
</dbReference>
<evidence type="ECO:0000313" key="7">
    <source>
        <dbReference type="Proteomes" id="UP000694397"/>
    </source>
</evidence>
<evidence type="ECO:0000256" key="5">
    <source>
        <dbReference type="ARBA" id="ARBA00022729"/>
    </source>
</evidence>
<protein>
    <recommendedName>
        <fullName evidence="8">Interleukin-17C-like</fullName>
    </recommendedName>
</protein>
<sequence>MKARVDRFLRNHVAEPVPETAGQLGGHMKGHMEGHVEGQLCSSFQLQASSPHHSNRSISPWRYRIDYDEDRYPKSVAVAVCLCEGCIINGTEDTSYNSVPVRQVRRVLRRVRCPLNSTRYSLKTSLMEVPVACTCVIPKQ</sequence>
<dbReference type="GO" id="GO:0005615">
    <property type="term" value="C:extracellular space"/>
    <property type="evidence" value="ECO:0007669"/>
    <property type="project" value="UniProtKB-KW"/>
</dbReference>
<dbReference type="Pfam" id="PF06083">
    <property type="entry name" value="IL17"/>
    <property type="match status" value="1"/>
</dbReference>
<evidence type="ECO:0000313" key="6">
    <source>
        <dbReference type="Ensembl" id="ENSSFOP00015035568.2"/>
    </source>
</evidence>
<dbReference type="Ensembl" id="ENSSFOT00015035956.2">
    <property type="protein sequence ID" value="ENSSFOP00015035568.2"/>
    <property type="gene ID" value="ENSSFOG00015022662.2"/>
</dbReference>
<dbReference type="InterPro" id="IPR029034">
    <property type="entry name" value="Cystine-knot_cytokine"/>
</dbReference>